<keyword evidence="10" id="KW-1185">Reference proteome</keyword>
<dbReference type="GO" id="GO:0016879">
    <property type="term" value="F:ligase activity, forming carbon-nitrogen bonds"/>
    <property type="evidence" value="ECO:0007669"/>
    <property type="project" value="UniProtKB-UniRule"/>
</dbReference>
<keyword evidence="2 7" id="KW-0479">Metal-binding</keyword>
<comment type="pathway">
    <text evidence="7">Protein degradation; proteasomal Pup-dependent pathway.</text>
</comment>
<dbReference type="InterPro" id="IPR022279">
    <property type="entry name" value="Pup_ligase"/>
</dbReference>
<feature type="binding site" evidence="7">
    <location>
        <position position="54"/>
    </location>
    <ligand>
        <name>Mg(2+)</name>
        <dbReference type="ChEBI" id="CHEBI:18420"/>
    </ligand>
</feature>
<evidence type="ECO:0000256" key="4">
    <source>
        <dbReference type="ARBA" id="ARBA00022786"/>
    </source>
</evidence>
<dbReference type="Pfam" id="PF03136">
    <property type="entry name" value="Pup_ligase"/>
    <property type="match status" value="1"/>
</dbReference>
<dbReference type="EMBL" id="BMFY01000003">
    <property type="protein sequence ID" value="GGA08796.1"/>
    <property type="molecule type" value="Genomic_DNA"/>
</dbReference>
<evidence type="ECO:0000256" key="8">
    <source>
        <dbReference type="NCBIfam" id="TIGR03686"/>
    </source>
</evidence>
<dbReference type="GO" id="GO:0010498">
    <property type="term" value="P:proteasomal protein catabolic process"/>
    <property type="evidence" value="ECO:0007669"/>
    <property type="project" value="UniProtKB-UniRule"/>
</dbReference>
<feature type="active site" description="Proton acceptor" evidence="7">
    <location>
        <position position="56"/>
    </location>
</feature>
<dbReference type="GO" id="GO:0005524">
    <property type="term" value="F:ATP binding"/>
    <property type="evidence" value="ECO:0007669"/>
    <property type="project" value="UniProtKB-UniRule"/>
</dbReference>
<evidence type="ECO:0000256" key="6">
    <source>
        <dbReference type="ARBA" id="ARBA00022842"/>
    </source>
</evidence>
<dbReference type="Proteomes" id="UP000616114">
    <property type="component" value="Unassembled WGS sequence"/>
</dbReference>
<comment type="pathway">
    <text evidence="7">Protein modification; protein pupylation.</text>
</comment>
<keyword evidence="5 7" id="KW-0067">ATP-binding</keyword>
<comment type="miscellaneous">
    <text evidence="7">The reaction mechanism probably proceeds via the activation of Pup by phosphorylation of its C-terminal glutamate, which is then subject to nucleophilic attack by the substrate lysine, resulting in an isopeptide bond and the release of phosphate as a good leaving group.</text>
</comment>
<dbReference type="GO" id="GO:0019787">
    <property type="term" value="F:ubiquitin-like protein transferase activity"/>
    <property type="evidence" value="ECO:0007669"/>
    <property type="project" value="UniProtKB-UniRule"/>
</dbReference>
<evidence type="ECO:0000256" key="3">
    <source>
        <dbReference type="ARBA" id="ARBA00022741"/>
    </source>
</evidence>
<accession>A0A8J2TWS5</accession>
<evidence type="ECO:0000313" key="10">
    <source>
        <dbReference type="Proteomes" id="UP000616114"/>
    </source>
</evidence>
<dbReference type="PANTHER" id="PTHR42307:SF3">
    <property type="entry name" value="PUP--PROTEIN LIGASE"/>
    <property type="match status" value="1"/>
</dbReference>
<dbReference type="AlphaFoldDB" id="A0A8J2TWS5"/>
<dbReference type="UniPathway" id="UPA00997"/>
<dbReference type="NCBIfam" id="TIGR03686">
    <property type="entry name" value="pupylate_PafA"/>
    <property type="match status" value="1"/>
</dbReference>
<comment type="catalytic activity">
    <reaction evidence="7">
        <text>ATP + [prokaryotic ubiquitin-like protein]-L-glutamate + [protein]-L-lysine = ADP + phosphate + N(6)-([prokaryotic ubiquitin-like protein]-gamma-L-glutamyl)-[protein]-L-lysine.</text>
        <dbReference type="EC" id="6.3.1.19"/>
    </reaction>
</comment>
<keyword evidence="4 7" id="KW-0833">Ubl conjugation pathway</keyword>
<feature type="binding site" evidence="7">
    <location>
        <position position="65"/>
    </location>
    <ligand>
        <name>ATP</name>
        <dbReference type="ChEBI" id="CHEBI:30616"/>
    </ligand>
</feature>
<dbReference type="RefSeq" id="WP_188549797.1">
    <property type="nucleotide sequence ID" value="NZ_BMFY01000003.1"/>
</dbReference>
<keyword evidence="6 7" id="KW-0460">Magnesium</keyword>
<feature type="binding site" evidence="7">
    <location>
        <position position="52"/>
    </location>
    <ligand>
        <name>ATP</name>
        <dbReference type="ChEBI" id="CHEBI:30616"/>
    </ligand>
</feature>
<keyword evidence="3 7" id="KW-0547">Nucleotide-binding</keyword>
<comment type="function">
    <text evidence="7">Catalyzes the covalent attachment of the prokaryotic ubiquitin-like protein modifier Pup to the proteasomal substrate proteins, thereby targeting them for proteasomal degradation. This tagging system is termed pupylation. The ligation reaction involves the side-chain carboxylate of the C-terminal glutamate of Pup and the side-chain amino group of a substrate lysine.</text>
</comment>
<dbReference type="GO" id="GO:0019941">
    <property type="term" value="P:modification-dependent protein catabolic process"/>
    <property type="evidence" value="ECO:0007669"/>
    <property type="project" value="UniProtKB-UniRule"/>
</dbReference>
<reference evidence="9" key="2">
    <citation type="submission" date="2020-09" db="EMBL/GenBank/DDBJ databases">
        <authorList>
            <person name="Sun Q."/>
            <person name="Zhou Y."/>
        </authorList>
    </citation>
    <scope>NUCLEOTIDE SEQUENCE</scope>
    <source>
        <strain evidence="9">CGMCC 1.12785</strain>
    </source>
</reference>
<feature type="binding site" evidence="7">
    <location>
        <position position="8"/>
    </location>
    <ligand>
        <name>Mg(2+)</name>
        <dbReference type="ChEBI" id="CHEBI:18420"/>
    </ligand>
</feature>
<evidence type="ECO:0000256" key="1">
    <source>
        <dbReference type="ARBA" id="ARBA00022598"/>
    </source>
</evidence>
<dbReference type="UniPathway" id="UPA00998"/>
<dbReference type="EC" id="6.3.1.19" evidence="7 8"/>
<feature type="binding site" evidence="7">
    <location>
        <position position="439"/>
    </location>
    <ligand>
        <name>ATP</name>
        <dbReference type="ChEBI" id="CHEBI:30616"/>
    </ligand>
</feature>
<dbReference type="PANTHER" id="PTHR42307">
    <property type="entry name" value="PUP DEAMIDASE/DEPUPYLASE"/>
    <property type="match status" value="1"/>
</dbReference>
<organism evidence="9 10">
    <name type="scientific">Sediminivirga luteola</name>
    <dbReference type="NCBI Taxonomy" id="1774748"/>
    <lineage>
        <taxon>Bacteria</taxon>
        <taxon>Bacillati</taxon>
        <taxon>Actinomycetota</taxon>
        <taxon>Actinomycetes</taxon>
        <taxon>Micrococcales</taxon>
        <taxon>Brevibacteriaceae</taxon>
        <taxon>Sediminivirga</taxon>
    </lineage>
</organism>
<dbReference type="GO" id="GO:0070490">
    <property type="term" value="P:protein pupylation"/>
    <property type="evidence" value="ECO:0007669"/>
    <property type="project" value="UniProtKB-UniRule"/>
</dbReference>
<name>A0A8J2TWS5_9MICO</name>
<evidence type="ECO:0000256" key="5">
    <source>
        <dbReference type="ARBA" id="ARBA00022840"/>
    </source>
</evidence>
<feature type="binding site" evidence="7">
    <location>
        <position position="62"/>
    </location>
    <ligand>
        <name>Mg(2+)</name>
        <dbReference type="ChEBI" id="CHEBI:18420"/>
    </ligand>
</feature>
<sequence length="475" mass="52166">MKRIFGVETEFGLAYTQRQTRRLGPEELARHMFRKVVEWGRSSNVFLPNGARLYLDVGSHPEYATAECDSLADLLAQDRAGEGILLELLADAQAAIEAEGHDGTVHLLKNNADSSGNSYGCHENYLIRRTVEFSRLTTALLPFLVSRQLLVGAGALIGAVPPGTRAGEGPATATSGPVFGFSARSDFMWEGVSSATTRSRPIINARDEPHADAALYRRLHVIVGDSNRSETTSLLKLGSAALVIDLIESGRPLKPFTLKDPIADIRLLARDLGSEHRMRLADGGETTAADMLEYFLGEAADLVARGDHSLGDDALAVRVIDLWQRTLTAVRTGDWDPVATEIDWAIKRRLFARYQQRLGLDPGDFGDPRLTRLDLAYHDLTPGAGIFGGLEEAGLAARLTEPATVARAADVPPQTTRARLRGEFIRRAHEQQLDFTVDWVHLRLNDRAQRAVVCKDPFQSEDERVDRLLALMSDA</sequence>
<dbReference type="HAMAP" id="MF_02111">
    <property type="entry name" value="Pup_ligase"/>
    <property type="match status" value="1"/>
</dbReference>
<comment type="caution">
    <text evidence="9">The sequence shown here is derived from an EMBL/GenBank/DDBJ whole genome shotgun (WGS) entry which is preliminary data.</text>
</comment>
<proteinExistence type="inferred from homology"/>
<reference evidence="9" key="1">
    <citation type="journal article" date="2014" name="Int. J. Syst. Evol. Microbiol.">
        <title>Complete genome sequence of Corynebacterium casei LMG S-19264T (=DSM 44701T), isolated from a smear-ripened cheese.</title>
        <authorList>
            <consortium name="US DOE Joint Genome Institute (JGI-PGF)"/>
            <person name="Walter F."/>
            <person name="Albersmeier A."/>
            <person name="Kalinowski J."/>
            <person name="Ruckert C."/>
        </authorList>
    </citation>
    <scope>NUCLEOTIDE SEQUENCE</scope>
    <source>
        <strain evidence="9">CGMCC 1.12785</strain>
    </source>
</reference>
<evidence type="ECO:0000256" key="2">
    <source>
        <dbReference type="ARBA" id="ARBA00022723"/>
    </source>
</evidence>
<dbReference type="InterPro" id="IPR004347">
    <property type="entry name" value="Pup_ligase/deamidase"/>
</dbReference>
<dbReference type="GO" id="GO:0000287">
    <property type="term" value="F:magnesium ion binding"/>
    <property type="evidence" value="ECO:0007669"/>
    <property type="project" value="UniProtKB-UniRule"/>
</dbReference>
<keyword evidence="1 7" id="KW-0436">Ligase</keyword>
<protein>
    <recommendedName>
        <fullName evidence="7 8">Pup--protein ligase</fullName>
        <ecNumber evidence="7 8">6.3.1.19</ecNumber>
    </recommendedName>
    <alternativeName>
        <fullName evidence="7">Proteasome accessory factor A</fullName>
    </alternativeName>
    <alternativeName>
        <fullName evidence="7">Pup-conjugating enzyme</fullName>
    </alternativeName>
</protein>
<gene>
    <name evidence="7 9" type="primary">pafA</name>
    <name evidence="9" type="ORF">GCM10011333_09700</name>
</gene>
<evidence type="ECO:0000256" key="7">
    <source>
        <dbReference type="HAMAP-Rule" id="MF_02111"/>
    </source>
</evidence>
<evidence type="ECO:0000313" key="9">
    <source>
        <dbReference type="EMBL" id="GGA08796.1"/>
    </source>
</evidence>
<comment type="similarity">
    <text evidence="7">Belongs to the Pup ligase/Pup deamidase family. Pup-conjugating enzyme subfamily.</text>
</comment>